<dbReference type="EMBL" id="PCWQ01000007">
    <property type="protein sequence ID" value="PIR07141.1"/>
    <property type="molecule type" value="Genomic_DNA"/>
</dbReference>
<accession>A0A2H0NE21</accession>
<organism evidence="2 3">
    <name type="scientific">Candidatus Komeilibacteria bacterium CG11_big_fil_rev_8_21_14_0_20_36_20</name>
    <dbReference type="NCBI Taxonomy" id="1974477"/>
    <lineage>
        <taxon>Bacteria</taxon>
        <taxon>Candidatus Komeiliibacteriota</taxon>
    </lineage>
</organism>
<sequence>MNKNNKASVKFGLAGFGIIVLVILLMALMLTIERNTPLSSTNKSTVLPLRNGSCYFTGEIDTIGNNLALVKVIQPNNDSTWYHVLVGLPFTIPADSLVKIGTVQYFFTKASVQENFVFIGL</sequence>
<proteinExistence type="predicted"/>
<dbReference type="AlphaFoldDB" id="A0A2H0NE21"/>
<dbReference type="Proteomes" id="UP000230564">
    <property type="component" value="Unassembled WGS sequence"/>
</dbReference>
<keyword evidence="1" id="KW-0812">Transmembrane</keyword>
<protein>
    <submittedName>
        <fullName evidence="2">Uncharacterized protein</fullName>
    </submittedName>
</protein>
<keyword evidence="1" id="KW-0472">Membrane</keyword>
<name>A0A2H0NE21_9BACT</name>
<feature type="transmembrane region" description="Helical" evidence="1">
    <location>
        <begin position="12"/>
        <end position="32"/>
    </location>
</feature>
<comment type="caution">
    <text evidence="2">The sequence shown here is derived from an EMBL/GenBank/DDBJ whole genome shotgun (WGS) entry which is preliminary data.</text>
</comment>
<gene>
    <name evidence="2" type="ORF">COV55_01780</name>
</gene>
<evidence type="ECO:0000313" key="2">
    <source>
        <dbReference type="EMBL" id="PIR07141.1"/>
    </source>
</evidence>
<evidence type="ECO:0000313" key="3">
    <source>
        <dbReference type="Proteomes" id="UP000230564"/>
    </source>
</evidence>
<keyword evidence="1" id="KW-1133">Transmembrane helix</keyword>
<reference evidence="2 3" key="1">
    <citation type="submission" date="2017-09" db="EMBL/GenBank/DDBJ databases">
        <title>Depth-based differentiation of microbial function through sediment-hosted aquifers and enrichment of novel symbionts in the deep terrestrial subsurface.</title>
        <authorList>
            <person name="Probst A.J."/>
            <person name="Ladd B."/>
            <person name="Jarett J.K."/>
            <person name="Geller-Mcgrath D.E."/>
            <person name="Sieber C.M."/>
            <person name="Emerson J.B."/>
            <person name="Anantharaman K."/>
            <person name="Thomas B.C."/>
            <person name="Malmstrom R."/>
            <person name="Stieglmeier M."/>
            <person name="Klingl A."/>
            <person name="Woyke T."/>
            <person name="Ryan C.M."/>
            <person name="Banfield J.F."/>
        </authorList>
    </citation>
    <scope>NUCLEOTIDE SEQUENCE [LARGE SCALE GENOMIC DNA]</scope>
    <source>
        <strain evidence="2">CG11_big_fil_rev_8_21_14_0_20_36_20</strain>
    </source>
</reference>
<evidence type="ECO:0000256" key="1">
    <source>
        <dbReference type="SAM" id="Phobius"/>
    </source>
</evidence>